<protein>
    <submittedName>
        <fullName evidence="1">Uncharacterized protein</fullName>
    </submittedName>
</protein>
<name>A0A6A5T045_9PLEO</name>
<accession>A0A6A5T045</accession>
<evidence type="ECO:0000313" key="2">
    <source>
        <dbReference type="Proteomes" id="UP000800038"/>
    </source>
</evidence>
<dbReference type="AlphaFoldDB" id="A0A6A5T045"/>
<keyword evidence="2" id="KW-1185">Reference proteome</keyword>
<dbReference type="EMBL" id="ML976012">
    <property type="protein sequence ID" value="KAF1945039.1"/>
    <property type="molecule type" value="Genomic_DNA"/>
</dbReference>
<proteinExistence type="predicted"/>
<sequence length="135" mass="14753">MWEFPMLTNDGRCMASSSYWPATSEPRLIGCTQRHDPGRYFTSPTASFTHAMTGSVASACHPRVSPMRRESQASLVHNGLPSNVCHSKLSIGLGVEHGEMRDVLTMGTRALYMLANMSHVANILQATVPHVANIL</sequence>
<gene>
    <name evidence="1" type="ORF">EJ02DRAFT_66271</name>
</gene>
<reference evidence="1" key="1">
    <citation type="journal article" date="2020" name="Stud. Mycol.">
        <title>101 Dothideomycetes genomes: a test case for predicting lifestyles and emergence of pathogens.</title>
        <authorList>
            <person name="Haridas S."/>
            <person name="Albert R."/>
            <person name="Binder M."/>
            <person name="Bloem J."/>
            <person name="Labutti K."/>
            <person name="Salamov A."/>
            <person name="Andreopoulos B."/>
            <person name="Baker S."/>
            <person name="Barry K."/>
            <person name="Bills G."/>
            <person name="Bluhm B."/>
            <person name="Cannon C."/>
            <person name="Castanera R."/>
            <person name="Culley D."/>
            <person name="Daum C."/>
            <person name="Ezra D."/>
            <person name="Gonzalez J."/>
            <person name="Henrissat B."/>
            <person name="Kuo A."/>
            <person name="Liang C."/>
            <person name="Lipzen A."/>
            <person name="Lutzoni F."/>
            <person name="Magnuson J."/>
            <person name="Mondo S."/>
            <person name="Nolan M."/>
            <person name="Ohm R."/>
            <person name="Pangilinan J."/>
            <person name="Park H.-J."/>
            <person name="Ramirez L."/>
            <person name="Alfaro M."/>
            <person name="Sun H."/>
            <person name="Tritt A."/>
            <person name="Yoshinaga Y."/>
            <person name="Zwiers L.-H."/>
            <person name="Turgeon B."/>
            <person name="Goodwin S."/>
            <person name="Spatafora J."/>
            <person name="Crous P."/>
            <person name="Grigoriev I."/>
        </authorList>
    </citation>
    <scope>NUCLEOTIDE SEQUENCE</scope>
    <source>
        <strain evidence="1">CBS 161.51</strain>
    </source>
</reference>
<dbReference type="Proteomes" id="UP000800038">
    <property type="component" value="Unassembled WGS sequence"/>
</dbReference>
<evidence type="ECO:0000313" key="1">
    <source>
        <dbReference type="EMBL" id="KAF1945039.1"/>
    </source>
</evidence>
<organism evidence="1 2">
    <name type="scientific">Clathrospora elynae</name>
    <dbReference type="NCBI Taxonomy" id="706981"/>
    <lineage>
        <taxon>Eukaryota</taxon>
        <taxon>Fungi</taxon>
        <taxon>Dikarya</taxon>
        <taxon>Ascomycota</taxon>
        <taxon>Pezizomycotina</taxon>
        <taxon>Dothideomycetes</taxon>
        <taxon>Pleosporomycetidae</taxon>
        <taxon>Pleosporales</taxon>
        <taxon>Diademaceae</taxon>
        <taxon>Clathrospora</taxon>
    </lineage>
</organism>